<accession>A0A1H3TP79</accession>
<evidence type="ECO:0000256" key="1">
    <source>
        <dbReference type="SAM" id="MobiDB-lite"/>
    </source>
</evidence>
<dbReference type="Gene3D" id="3.10.620.30">
    <property type="match status" value="1"/>
</dbReference>
<organism evidence="4 5">
    <name type="scientific">Evansella caseinilytica</name>
    <dbReference type="NCBI Taxonomy" id="1503961"/>
    <lineage>
        <taxon>Bacteria</taxon>
        <taxon>Bacillati</taxon>
        <taxon>Bacillota</taxon>
        <taxon>Bacilli</taxon>
        <taxon>Bacillales</taxon>
        <taxon>Bacillaceae</taxon>
        <taxon>Evansella</taxon>
    </lineage>
</organism>
<keyword evidence="5" id="KW-1185">Reference proteome</keyword>
<dbReference type="OrthoDB" id="9804872at2"/>
<feature type="transmembrane region" description="Helical" evidence="2">
    <location>
        <begin position="641"/>
        <end position="661"/>
    </location>
</feature>
<sequence>MKKAGKQQRSSILHLFIYGLSFLLLWEWLRPIPTVTNTGHIHVFLWFALFSSILIYFRISLFLSIPALLAGSIYSLHSIFGENPFFSREGGLETLQQFLAEAASNIQLIFSWELAGLTDFFRTFLLFLLLALICYLLYFWIFHTKKIFFFLLATIIYITVLDTFTAVDASMAIIRIFVISFFIMTLLHMLKIQTEERAIRKKDKLIFSTAWMYTLIVMVLIATSVGYAAPKFEPQWGDPVPTIKRLVTGQEGGWGSGSGSRRIGYGDNDERLGGGFIQDDGIVFTAETEEPVYWRGESKNVYTGHGWTSEPMEAESESIFENAVDYYMFHRNVQMEEQRVRILMEHVPGYSHLFYPGQLIDVERSTLEYEIDGRKADDPLAFMTDILSGKVRAEGPNPNARIRLAEYTLTVQTPKYSLEKLKNVSPEDPENIRNYFLQLPDTLPERVIELAEEITADYDNRYDKVVAVEQYFSRNGFEYRTEDVPIPEGGEDYVDQFLFESQYGYCDNYSTAMAVLLRAVDIPTRWVKGFTEGEYVGNTDDGNRRYEIANSNAHSWVEVYFPEVGWVPFEPTQGFNNRLDFEEAEREQNHAVNTPVESNEPEQERPELDDLMSPLENDAFSDYEGPSGGAAFGTGTDTSGWLTAKTVIISIVVLLMAVIVYRRQSRIQNRYFLLQYRLIGSDERFGTAYRRLLRLLANEGMPLEDGETLREYATRVDRMLNSDAMTSLTKTYEKIYYGGRQAEGDWQKQKEQWERLVNALSS</sequence>
<evidence type="ECO:0000256" key="2">
    <source>
        <dbReference type="SAM" id="Phobius"/>
    </source>
</evidence>
<keyword evidence="2" id="KW-0472">Membrane</keyword>
<keyword evidence="2" id="KW-1133">Transmembrane helix</keyword>
<gene>
    <name evidence="4" type="ORF">SAMN05421736_115109</name>
</gene>
<feature type="transmembrane region" description="Helical" evidence="2">
    <location>
        <begin position="62"/>
        <end position="80"/>
    </location>
</feature>
<dbReference type="InterPro" id="IPR021878">
    <property type="entry name" value="TgpA_N"/>
</dbReference>
<feature type="transmembrane region" description="Helical" evidence="2">
    <location>
        <begin position="120"/>
        <end position="140"/>
    </location>
</feature>
<feature type="transmembrane region" description="Helical" evidence="2">
    <location>
        <begin position="147"/>
        <end position="166"/>
    </location>
</feature>
<dbReference type="PANTHER" id="PTHR42736">
    <property type="entry name" value="PROTEIN-GLUTAMINE GAMMA-GLUTAMYLTRANSFERASE"/>
    <property type="match status" value="1"/>
</dbReference>
<feature type="transmembrane region" description="Helical" evidence="2">
    <location>
        <begin position="41"/>
        <end position="57"/>
    </location>
</feature>
<dbReference type="SMART" id="SM00460">
    <property type="entry name" value="TGc"/>
    <property type="match status" value="1"/>
</dbReference>
<feature type="transmembrane region" description="Helical" evidence="2">
    <location>
        <begin position="172"/>
        <end position="190"/>
    </location>
</feature>
<dbReference type="STRING" id="1503961.SAMN05421736_115109"/>
<keyword evidence="2" id="KW-0812">Transmembrane</keyword>
<evidence type="ECO:0000313" key="5">
    <source>
        <dbReference type="Proteomes" id="UP000198935"/>
    </source>
</evidence>
<feature type="transmembrane region" description="Helical" evidence="2">
    <location>
        <begin position="210"/>
        <end position="229"/>
    </location>
</feature>
<dbReference type="InterPro" id="IPR038765">
    <property type="entry name" value="Papain-like_cys_pep_sf"/>
</dbReference>
<dbReference type="Pfam" id="PF01841">
    <property type="entry name" value="Transglut_core"/>
    <property type="match status" value="1"/>
</dbReference>
<protein>
    <recommendedName>
        <fullName evidence="3">Transglutaminase-like domain-containing protein</fullName>
    </recommendedName>
</protein>
<dbReference type="Proteomes" id="UP000198935">
    <property type="component" value="Unassembled WGS sequence"/>
</dbReference>
<proteinExistence type="predicted"/>
<feature type="region of interest" description="Disordered" evidence="1">
    <location>
        <begin position="586"/>
        <end position="607"/>
    </location>
</feature>
<name>A0A1H3TP79_9BACI</name>
<dbReference type="SUPFAM" id="SSF54001">
    <property type="entry name" value="Cysteine proteinases"/>
    <property type="match status" value="1"/>
</dbReference>
<dbReference type="PANTHER" id="PTHR42736:SF1">
    <property type="entry name" value="PROTEIN-GLUTAMINE GAMMA-GLUTAMYLTRANSFERASE"/>
    <property type="match status" value="1"/>
</dbReference>
<feature type="domain" description="Transglutaminase-like" evidence="3">
    <location>
        <begin position="498"/>
        <end position="573"/>
    </location>
</feature>
<dbReference type="AlphaFoldDB" id="A0A1H3TP79"/>
<dbReference type="Pfam" id="PF13559">
    <property type="entry name" value="DUF4129"/>
    <property type="match status" value="1"/>
</dbReference>
<feature type="transmembrane region" description="Helical" evidence="2">
    <location>
        <begin position="12"/>
        <end position="29"/>
    </location>
</feature>
<dbReference type="InterPro" id="IPR052901">
    <property type="entry name" value="Bact_TGase-like"/>
</dbReference>
<evidence type="ECO:0000259" key="3">
    <source>
        <dbReference type="SMART" id="SM00460"/>
    </source>
</evidence>
<dbReference type="Pfam" id="PF11992">
    <property type="entry name" value="TgpA_N"/>
    <property type="match status" value="1"/>
</dbReference>
<dbReference type="EMBL" id="FNPI01000015">
    <property type="protein sequence ID" value="SDZ51708.1"/>
    <property type="molecule type" value="Genomic_DNA"/>
</dbReference>
<dbReference type="InterPro" id="IPR025403">
    <property type="entry name" value="TgpA-like_C"/>
</dbReference>
<evidence type="ECO:0000313" key="4">
    <source>
        <dbReference type="EMBL" id="SDZ51708.1"/>
    </source>
</evidence>
<reference evidence="5" key="1">
    <citation type="submission" date="2016-10" db="EMBL/GenBank/DDBJ databases">
        <authorList>
            <person name="Varghese N."/>
            <person name="Submissions S."/>
        </authorList>
    </citation>
    <scope>NUCLEOTIDE SEQUENCE [LARGE SCALE GENOMIC DNA]</scope>
    <source>
        <strain evidence="5">SP</strain>
    </source>
</reference>
<dbReference type="InterPro" id="IPR002931">
    <property type="entry name" value="Transglutaminase-like"/>
</dbReference>